<accession>V5DDK4</accession>
<comment type="caution">
    <text evidence="2">The sequence shown here is derived from an EMBL/GenBank/DDBJ whole genome shotgun (WGS) entry which is preliminary data.</text>
</comment>
<evidence type="ECO:0000256" key="1">
    <source>
        <dbReference type="SAM" id="Phobius"/>
    </source>
</evidence>
<dbReference type="Proteomes" id="UP000017861">
    <property type="component" value="Unassembled WGS sequence"/>
</dbReference>
<reference evidence="2 3" key="1">
    <citation type="journal article" date="2014" name="Genome Announc.">
        <title>Trypanosoma cruzi Clone Dm28c Draft Genome Sequence.</title>
        <authorList>
            <person name="Grisard E.C."/>
            <person name="Teixeira S.M."/>
            <person name="de Almeida L.G."/>
            <person name="Stoco P.H."/>
            <person name="Gerber A.L."/>
            <person name="Talavera-Lopez C."/>
            <person name="Lima O.C."/>
            <person name="Andersson B."/>
            <person name="de Vasconcelos A.T."/>
        </authorList>
    </citation>
    <scope>NUCLEOTIDE SEQUENCE [LARGE SCALE GENOMIC DNA]</scope>
    <source>
        <strain evidence="2 3">Dm28c</strain>
    </source>
</reference>
<proteinExistence type="predicted"/>
<dbReference type="VEuPathDB" id="TriTrypDB:TCDM_06116"/>
<keyword evidence="1" id="KW-1133">Transmembrane helix</keyword>
<protein>
    <submittedName>
        <fullName evidence="2">Uncharacterized protein</fullName>
    </submittedName>
</protein>
<sequence>MPTASNDPPSFHDAVYYINRVEAKKKFTRKDRRQWHRRLFAHWKESPEKFLNHSIGAYGMPFLFVLWLTIRGFHSIKNNKPFWDVNVYGKTDEEQVLQDPWLRLKRFSDRHPEHEGLDMTVTMMSPGQSRLSSSRAEIRETDFTDPHFHSELWWKIRHVRYYGHWPKGLAE</sequence>
<keyword evidence="1" id="KW-0812">Transmembrane</keyword>
<dbReference type="OrthoDB" id="269472at2759"/>
<feature type="transmembrane region" description="Helical" evidence="1">
    <location>
        <begin position="50"/>
        <end position="70"/>
    </location>
</feature>
<organism evidence="2 3">
    <name type="scientific">Trypanosoma cruzi Dm28c</name>
    <dbReference type="NCBI Taxonomy" id="1416333"/>
    <lineage>
        <taxon>Eukaryota</taxon>
        <taxon>Discoba</taxon>
        <taxon>Euglenozoa</taxon>
        <taxon>Kinetoplastea</taxon>
        <taxon>Metakinetoplastina</taxon>
        <taxon>Trypanosomatida</taxon>
        <taxon>Trypanosomatidae</taxon>
        <taxon>Trypanosoma</taxon>
        <taxon>Schizotrypanum</taxon>
    </lineage>
</organism>
<evidence type="ECO:0000313" key="3">
    <source>
        <dbReference type="Proteomes" id="UP000017861"/>
    </source>
</evidence>
<dbReference type="AlphaFoldDB" id="V5DDK4"/>
<name>V5DDK4_TRYCR</name>
<dbReference type="EMBL" id="AYLP01000063">
    <property type="protein sequence ID" value="ESS65511.1"/>
    <property type="molecule type" value="Genomic_DNA"/>
</dbReference>
<evidence type="ECO:0000313" key="2">
    <source>
        <dbReference type="EMBL" id="ESS65511.1"/>
    </source>
</evidence>
<gene>
    <name evidence="2" type="ORF">TCDM_06116</name>
</gene>
<keyword evidence="1" id="KW-0472">Membrane</keyword>